<keyword evidence="9" id="KW-1185">Reference proteome</keyword>
<dbReference type="Gene3D" id="3.40.50.720">
    <property type="entry name" value="NAD(P)-binding Rossmann-like Domain"/>
    <property type="match status" value="1"/>
</dbReference>
<sequence length="290" mass="32468">MKVLVTGCNGQLGHEMRNILEKEMPGKTIYTDIKELDLTDGDAVKSFVEKNEITHIVNCAAYTAVDRAEEDKALCHQINVDAVRNLANAASATGAKVVHISTDYVFDGKAYRPYSESDKVNPMSHYGTTKRQGETALIALAPDSVIVRTAWLYSPYGNNFVKTMIRLGRERKELRVVVDQIGSPTYAADLAAAVYKIIESHQWVPGIYHFTNSGVASWYDFTKAIHRIAGVTDCKVIPIPTEDYPTAASRPFYSVLNTHRLRTTYNVEIPYWVDSLEKCIARLKEEESNN</sequence>
<evidence type="ECO:0000313" key="9">
    <source>
        <dbReference type="Proteomes" id="UP000297031"/>
    </source>
</evidence>
<evidence type="ECO:0000256" key="5">
    <source>
        <dbReference type="ARBA" id="ARBA00048200"/>
    </source>
</evidence>
<dbReference type="GO" id="GO:0019305">
    <property type="term" value="P:dTDP-rhamnose biosynthetic process"/>
    <property type="evidence" value="ECO:0007669"/>
    <property type="project" value="UniProtKB-UniPathway"/>
</dbReference>
<protein>
    <recommendedName>
        <fullName evidence="4 6">dTDP-4-dehydrorhamnose reductase</fullName>
        <ecNumber evidence="3 6">1.1.1.133</ecNumber>
    </recommendedName>
</protein>
<evidence type="ECO:0000256" key="6">
    <source>
        <dbReference type="RuleBase" id="RU364082"/>
    </source>
</evidence>
<dbReference type="Proteomes" id="UP000297031">
    <property type="component" value="Chromosome"/>
</dbReference>
<dbReference type="NCBIfam" id="TIGR01214">
    <property type="entry name" value="rmlD"/>
    <property type="match status" value="1"/>
</dbReference>
<dbReference type="InterPro" id="IPR029903">
    <property type="entry name" value="RmlD-like-bd"/>
</dbReference>
<comment type="catalytic activity">
    <reaction evidence="5">
        <text>dTDP-beta-L-rhamnose + NADP(+) = dTDP-4-dehydro-beta-L-rhamnose + NADPH + H(+)</text>
        <dbReference type="Rhea" id="RHEA:21796"/>
        <dbReference type="ChEBI" id="CHEBI:15378"/>
        <dbReference type="ChEBI" id="CHEBI:57510"/>
        <dbReference type="ChEBI" id="CHEBI:57783"/>
        <dbReference type="ChEBI" id="CHEBI:58349"/>
        <dbReference type="ChEBI" id="CHEBI:62830"/>
        <dbReference type="EC" id="1.1.1.133"/>
    </reaction>
</comment>
<dbReference type="Pfam" id="PF04321">
    <property type="entry name" value="RmlD_sub_bind"/>
    <property type="match status" value="1"/>
</dbReference>
<comment type="pathway">
    <text evidence="1 6">Carbohydrate biosynthesis; dTDP-L-rhamnose biosynthesis.</text>
</comment>
<dbReference type="GO" id="GO:0008831">
    <property type="term" value="F:dTDP-4-dehydrorhamnose reductase activity"/>
    <property type="evidence" value="ECO:0007669"/>
    <property type="project" value="UniProtKB-EC"/>
</dbReference>
<evidence type="ECO:0000259" key="7">
    <source>
        <dbReference type="Pfam" id="PF04321"/>
    </source>
</evidence>
<evidence type="ECO:0000256" key="4">
    <source>
        <dbReference type="ARBA" id="ARBA00017099"/>
    </source>
</evidence>
<dbReference type="InterPro" id="IPR036291">
    <property type="entry name" value="NAD(P)-bd_dom_sf"/>
</dbReference>
<dbReference type="OrthoDB" id="9803892at2"/>
<evidence type="ECO:0000256" key="1">
    <source>
        <dbReference type="ARBA" id="ARBA00004781"/>
    </source>
</evidence>
<evidence type="ECO:0000256" key="3">
    <source>
        <dbReference type="ARBA" id="ARBA00012929"/>
    </source>
</evidence>
<dbReference type="AlphaFoldDB" id="A0A4P7VPH3"/>
<dbReference type="GO" id="GO:0005829">
    <property type="term" value="C:cytosol"/>
    <property type="evidence" value="ECO:0007669"/>
    <property type="project" value="TreeGrafter"/>
</dbReference>
<proteinExistence type="inferred from homology"/>
<dbReference type="EC" id="1.1.1.133" evidence="3 6"/>
<dbReference type="KEGG" id="mgod:E7746_06400"/>
<dbReference type="EMBL" id="CP039393">
    <property type="protein sequence ID" value="QCD35548.1"/>
    <property type="molecule type" value="Genomic_DNA"/>
</dbReference>
<dbReference type="PANTHER" id="PTHR10491:SF4">
    <property type="entry name" value="METHIONINE ADENOSYLTRANSFERASE 2 SUBUNIT BETA"/>
    <property type="match status" value="1"/>
</dbReference>
<dbReference type="PANTHER" id="PTHR10491">
    <property type="entry name" value="DTDP-4-DEHYDRORHAMNOSE REDUCTASE"/>
    <property type="match status" value="1"/>
</dbReference>
<accession>A0A4P7VPH3</accession>
<organism evidence="8 9">
    <name type="scientific">Muribaculum gordoncarteri</name>
    <dbReference type="NCBI Taxonomy" id="2530390"/>
    <lineage>
        <taxon>Bacteria</taxon>
        <taxon>Pseudomonadati</taxon>
        <taxon>Bacteroidota</taxon>
        <taxon>Bacteroidia</taxon>
        <taxon>Bacteroidales</taxon>
        <taxon>Muribaculaceae</taxon>
        <taxon>Muribaculum</taxon>
    </lineage>
</organism>
<dbReference type="UniPathway" id="UPA00124"/>
<dbReference type="InterPro" id="IPR005913">
    <property type="entry name" value="dTDP_dehydrorham_reduct"/>
</dbReference>
<dbReference type="RefSeq" id="WP_123397162.1">
    <property type="nucleotide sequence ID" value="NZ_CP039393.1"/>
</dbReference>
<evidence type="ECO:0000313" key="8">
    <source>
        <dbReference type="EMBL" id="QCD35548.1"/>
    </source>
</evidence>
<keyword evidence="6 8" id="KW-0560">Oxidoreductase</keyword>
<dbReference type="CDD" id="cd05254">
    <property type="entry name" value="dTDP_HR_like_SDR_e"/>
    <property type="match status" value="1"/>
</dbReference>
<gene>
    <name evidence="8" type="primary">rfbD</name>
    <name evidence="8" type="ORF">E7746_06400</name>
</gene>
<dbReference type="Gene3D" id="3.90.25.10">
    <property type="entry name" value="UDP-galactose 4-epimerase, domain 1"/>
    <property type="match status" value="1"/>
</dbReference>
<name>A0A4P7VPH3_9BACT</name>
<dbReference type="SUPFAM" id="SSF51735">
    <property type="entry name" value="NAD(P)-binding Rossmann-fold domains"/>
    <property type="match status" value="1"/>
</dbReference>
<comment type="similarity">
    <text evidence="2 6">Belongs to the dTDP-4-dehydrorhamnose reductase family.</text>
</comment>
<feature type="domain" description="RmlD-like substrate binding" evidence="7">
    <location>
        <begin position="1"/>
        <end position="283"/>
    </location>
</feature>
<evidence type="ECO:0000256" key="2">
    <source>
        <dbReference type="ARBA" id="ARBA00010944"/>
    </source>
</evidence>
<keyword evidence="6" id="KW-0521">NADP</keyword>
<comment type="function">
    <text evidence="6">Catalyzes the reduction of dTDP-6-deoxy-L-lyxo-4-hexulose to yield dTDP-L-rhamnose.</text>
</comment>
<reference evidence="8 9" key="1">
    <citation type="submission" date="2019-02" db="EMBL/GenBank/DDBJ databases">
        <title>Isolation and identification of novel species under the genus Muribaculum.</title>
        <authorList>
            <person name="Miyake S."/>
            <person name="Ding Y."/>
            <person name="Low A."/>
            <person name="Soh M."/>
            <person name="Seedorf H."/>
        </authorList>
    </citation>
    <scope>NUCLEOTIDE SEQUENCE [LARGE SCALE GENOMIC DNA]</scope>
    <source>
        <strain evidence="8 9">TLL-A4</strain>
    </source>
</reference>